<keyword evidence="1" id="KW-1133">Transmembrane helix</keyword>
<dbReference type="AlphaFoldDB" id="A0A166NGN3"/>
<protein>
    <submittedName>
        <fullName evidence="2">Uncharacterized protein</fullName>
    </submittedName>
</protein>
<evidence type="ECO:0000313" key="2">
    <source>
        <dbReference type="EMBL" id="KZV79140.1"/>
    </source>
</evidence>
<evidence type="ECO:0000313" key="3">
    <source>
        <dbReference type="Proteomes" id="UP000077266"/>
    </source>
</evidence>
<sequence length="113" mass="12422">MLRVECGSWSRGGQKDRERSCLILGVATLGAAAILWGTHRRPESCFPEGSRQPQTGHRQFTYSDTAHTHAIQPESESVPELGIPLITDTRSVQLCASLHTYCDTRDISNANIA</sequence>
<dbReference type="InParanoid" id="A0A166NGN3"/>
<gene>
    <name evidence="2" type="ORF">EXIGLDRAFT_480525</name>
</gene>
<accession>A0A166NGN3</accession>
<name>A0A166NGN3_EXIGL</name>
<keyword evidence="1" id="KW-0812">Transmembrane</keyword>
<reference evidence="2 3" key="1">
    <citation type="journal article" date="2016" name="Mol. Biol. Evol.">
        <title>Comparative Genomics of Early-Diverging Mushroom-Forming Fungi Provides Insights into the Origins of Lignocellulose Decay Capabilities.</title>
        <authorList>
            <person name="Nagy L.G."/>
            <person name="Riley R."/>
            <person name="Tritt A."/>
            <person name="Adam C."/>
            <person name="Daum C."/>
            <person name="Floudas D."/>
            <person name="Sun H."/>
            <person name="Yadav J.S."/>
            <person name="Pangilinan J."/>
            <person name="Larsson K.H."/>
            <person name="Matsuura K."/>
            <person name="Barry K."/>
            <person name="Labutti K."/>
            <person name="Kuo R."/>
            <person name="Ohm R.A."/>
            <person name="Bhattacharya S.S."/>
            <person name="Shirouzu T."/>
            <person name="Yoshinaga Y."/>
            <person name="Martin F.M."/>
            <person name="Grigoriev I.V."/>
            <person name="Hibbett D.S."/>
        </authorList>
    </citation>
    <scope>NUCLEOTIDE SEQUENCE [LARGE SCALE GENOMIC DNA]</scope>
    <source>
        <strain evidence="2 3">HHB12029</strain>
    </source>
</reference>
<feature type="transmembrane region" description="Helical" evidence="1">
    <location>
        <begin position="21"/>
        <end position="38"/>
    </location>
</feature>
<keyword evidence="1" id="KW-0472">Membrane</keyword>
<dbReference type="Proteomes" id="UP000077266">
    <property type="component" value="Unassembled WGS sequence"/>
</dbReference>
<organism evidence="2 3">
    <name type="scientific">Exidia glandulosa HHB12029</name>
    <dbReference type="NCBI Taxonomy" id="1314781"/>
    <lineage>
        <taxon>Eukaryota</taxon>
        <taxon>Fungi</taxon>
        <taxon>Dikarya</taxon>
        <taxon>Basidiomycota</taxon>
        <taxon>Agaricomycotina</taxon>
        <taxon>Agaricomycetes</taxon>
        <taxon>Auriculariales</taxon>
        <taxon>Exidiaceae</taxon>
        <taxon>Exidia</taxon>
    </lineage>
</organism>
<proteinExistence type="predicted"/>
<dbReference type="EMBL" id="KV426673">
    <property type="protein sequence ID" value="KZV79140.1"/>
    <property type="molecule type" value="Genomic_DNA"/>
</dbReference>
<keyword evidence="3" id="KW-1185">Reference proteome</keyword>
<evidence type="ECO:0000256" key="1">
    <source>
        <dbReference type="SAM" id="Phobius"/>
    </source>
</evidence>